<dbReference type="Proteomes" id="UP000835052">
    <property type="component" value="Unassembled WGS sequence"/>
</dbReference>
<dbReference type="Pfam" id="PF00561">
    <property type="entry name" value="Abhydrolase_1"/>
    <property type="match status" value="1"/>
</dbReference>
<dbReference type="InterPro" id="IPR029058">
    <property type="entry name" value="AB_hydrolase_fold"/>
</dbReference>
<sequence length="261" mass="29542">MTAPELFEGYEFIKDRNIGYSRYGDGPNYILCVCGAVGCYKKDWPLSLLKCFPPDFVTIVCIDPPGYGTSRPPDRIQEVNRCKMDAEYCLLLMKTLQFEPFTIVGWSEGARTAIHVAGQGKQAVNRMVLVAGGSKVNKLGAMAFQGMRDTDHWLPQARSPYLTHYSNEYLKIQWAALCNVVDQVYQFCGGRFPCDYVLPSIKCPSLVINGGMDRFCGDPRTNFQPVLKDLRIEVHAQGGHDFHIKYPKWFSTQLIDFIKKT</sequence>
<proteinExistence type="predicted"/>
<accession>A0A8S1H9A4</accession>
<dbReference type="InterPro" id="IPR000073">
    <property type="entry name" value="AB_hydrolase_1"/>
</dbReference>
<keyword evidence="3" id="KW-1185">Reference proteome</keyword>
<dbReference type="SUPFAM" id="SSF53474">
    <property type="entry name" value="alpha/beta-Hydrolases"/>
    <property type="match status" value="1"/>
</dbReference>
<evidence type="ECO:0000313" key="2">
    <source>
        <dbReference type="EMBL" id="CAD6192523.1"/>
    </source>
</evidence>
<name>A0A8S1H9A4_9PELO</name>
<dbReference type="EMBL" id="CAJGYM010000028">
    <property type="protein sequence ID" value="CAD6192523.1"/>
    <property type="molecule type" value="Genomic_DNA"/>
</dbReference>
<dbReference type="Gene3D" id="3.40.50.1820">
    <property type="entry name" value="alpha/beta hydrolase"/>
    <property type="match status" value="1"/>
</dbReference>
<dbReference type="AlphaFoldDB" id="A0A8S1H9A4"/>
<protein>
    <recommendedName>
        <fullName evidence="1">AB hydrolase-1 domain-containing protein</fullName>
    </recommendedName>
</protein>
<evidence type="ECO:0000313" key="3">
    <source>
        <dbReference type="Proteomes" id="UP000835052"/>
    </source>
</evidence>
<dbReference type="PANTHER" id="PTHR46331">
    <property type="entry name" value="VALACYCLOVIR HYDROLASE"/>
    <property type="match status" value="1"/>
</dbReference>
<gene>
    <name evidence="2" type="ORF">CAUJ_LOCUS8442</name>
</gene>
<dbReference type="OrthoDB" id="19657at2759"/>
<evidence type="ECO:0000259" key="1">
    <source>
        <dbReference type="Pfam" id="PF00561"/>
    </source>
</evidence>
<reference evidence="2" key="1">
    <citation type="submission" date="2020-10" db="EMBL/GenBank/DDBJ databases">
        <authorList>
            <person name="Kikuchi T."/>
        </authorList>
    </citation>
    <scope>NUCLEOTIDE SEQUENCE</scope>
    <source>
        <strain evidence="2">NKZ352</strain>
    </source>
</reference>
<feature type="domain" description="AB hydrolase-1" evidence="1">
    <location>
        <begin position="31"/>
        <end position="150"/>
    </location>
</feature>
<organism evidence="2 3">
    <name type="scientific">Caenorhabditis auriculariae</name>
    <dbReference type="NCBI Taxonomy" id="2777116"/>
    <lineage>
        <taxon>Eukaryota</taxon>
        <taxon>Metazoa</taxon>
        <taxon>Ecdysozoa</taxon>
        <taxon>Nematoda</taxon>
        <taxon>Chromadorea</taxon>
        <taxon>Rhabditida</taxon>
        <taxon>Rhabditina</taxon>
        <taxon>Rhabditomorpha</taxon>
        <taxon>Rhabditoidea</taxon>
        <taxon>Rhabditidae</taxon>
        <taxon>Peloderinae</taxon>
        <taxon>Caenorhabditis</taxon>
    </lineage>
</organism>
<dbReference type="PANTHER" id="PTHR46331:SF2">
    <property type="entry name" value="VALACYCLOVIR HYDROLASE"/>
    <property type="match status" value="1"/>
</dbReference>
<dbReference type="GO" id="GO:0017171">
    <property type="term" value="F:serine hydrolase activity"/>
    <property type="evidence" value="ECO:0007669"/>
    <property type="project" value="TreeGrafter"/>
</dbReference>
<comment type="caution">
    <text evidence="2">The sequence shown here is derived from an EMBL/GenBank/DDBJ whole genome shotgun (WGS) entry which is preliminary data.</text>
</comment>